<evidence type="ECO:0000313" key="2">
    <source>
        <dbReference type="EMBL" id="MPM73342.1"/>
    </source>
</evidence>
<proteinExistence type="predicted"/>
<accession>A0A645C6P0</accession>
<dbReference type="PANTHER" id="PTHR30535">
    <property type="entry name" value="VITAMIN B12-BINDING PROTEIN"/>
    <property type="match status" value="1"/>
</dbReference>
<evidence type="ECO:0000259" key="1">
    <source>
        <dbReference type="PROSITE" id="PS50983"/>
    </source>
</evidence>
<dbReference type="InterPro" id="IPR002491">
    <property type="entry name" value="ABC_transptr_periplasmic_BD"/>
</dbReference>
<dbReference type="InterPro" id="IPR050902">
    <property type="entry name" value="ABC_Transporter_SBP"/>
</dbReference>
<dbReference type="Gene3D" id="3.40.50.1980">
    <property type="entry name" value="Nitrogenase molybdenum iron protein domain"/>
    <property type="match status" value="2"/>
</dbReference>
<dbReference type="AlphaFoldDB" id="A0A645C6P0"/>
<reference evidence="2" key="1">
    <citation type="submission" date="2019-08" db="EMBL/GenBank/DDBJ databases">
        <authorList>
            <person name="Kucharzyk K."/>
            <person name="Murdoch R.W."/>
            <person name="Higgins S."/>
            <person name="Loffler F."/>
        </authorList>
    </citation>
    <scope>NUCLEOTIDE SEQUENCE</scope>
</reference>
<name>A0A645C6P0_9ZZZZ</name>
<dbReference type="Pfam" id="PF01497">
    <property type="entry name" value="Peripla_BP_2"/>
    <property type="match status" value="1"/>
</dbReference>
<dbReference type="Gene3D" id="1.20.58.2180">
    <property type="match status" value="1"/>
</dbReference>
<dbReference type="EMBL" id="VSSQ01025295">
    <property type="protein sequence ID" value="MPM73342.1"/>
    <property type="molecule type" value="Genomic_DNA"/>
</dbReference>
<gene>
    <name evidence="2" type="ORF">SDC9_120322</name>
</gene>
<organism evidence="2">
    <name type="scientific">bioreactor metagenome</name>
    <dbReference type="NCBI Taxonomy" id="1076179"/>
    <lineage>
        <taxon>unclassified sequences</taxon>
        <taxon>metagenomes</taxon>
        <taxon>ecological metagenomes</taxon>
    </lineage>
</organism>
<protein>
    <recommendedName>
        <fullName evidence="1">Fe/B12 periplasmic-binding domain-containing protein</fullName>
    </recommendedName>
</protein>
<dbReference type="PANTHER" id="PTHR30535:SF34">
    <property type="entry name" value="MOLYBDATE-BINDING PROTEIN MOLA"/>
    <property type="match status" value="1"/>
</dbReference>
<comment type="caution">
    <text evidence="2">The sequence shown here is derived from an EMBL/GenBank/DDBJ whole genome shotgun (WGS) entry which is preliminary data.</text>
</comment>
<sequence length="366" mass="40600">MKKTTRRRIPAILLAAAILLCSSGCGEHPVRETQNAETWSFTDSCGRKVELPREVKTVAPSGPLAQIFLYTLCPDQLAGLSTPLTKKQKKYFPEKYWGLPVFGQFYGGGGTISYESVIAAAPDVIIDMGEEKAGIAADMDAIQTQTGIPTVFIKAPLEDTARAYDTLGEITGEKEQAKALVDYVRQTLDEAKAFGAQISESQRTAVLFSQGEYGTEVNGNGSLHAQVLDWAAARNVAELRENSDRGGDEVSMEQILIWNPEAVVLAPDSCYEDIWEDPLWANVRAVKTGAVYEVPDAPYNWLDRPPSVQRILGIRWLGSLLYPQVFQYDMVRETQTFYKLFYHYDLTQAQAKALLAHSTEKMEENA</sequence>
<dbReference type="PROSITE" id="PS50983">
    <property type="entry name" value="FE_B12_PBP"/>
    <property type="match status" value="1"/>
</dbReference>
<dbReference type="SUPFAM" id="SSF53807">
    <property type="entry name" value="Helical backbone' metal receptor"/>
    <property type="match status" value="1"/>
</dbReference>
<dbReference type="GO" id="GO:0071281">
    <property type="term" value="P:cellular response to iron ion"/>
    <property type="evidence" value="ECO:0007669"/>
    <property type="project" value="TreeGrafter"/>
</dbReference>
<feature type="domain" description="Fe/B12 periplasmic-binding" evidence="1">
    <location>
        <begin position="56"/>
        <end position="325"/>
    </location>
</feature>